<dbReference type="Proteomes" id="UP001177003">
    <property type="component" value="Chromosome 3"/>
</dbReference>
<protein>
    <recommendedName>
        <fullName evidence="6">Cyclin-dependent kinase inhibitor domain-containing protein</fullName>
    </recommendedName>
</protein>
<evidence type="ECO:0000259" key="6">
    <source>
        <dbReference type="Pfam" id="PF02234"/>
    </source>
</evidence>
<dbReference type="InterPro" id="IPR044898">
    <property type="entry name" value="CDI_dom_sf"/>
</dbReference>
<keyword evidence="3" id="KW-0649">Protein kinase inhibitor</keyword>
<evidence type="ECO:0000256" key="1">
    <source>
        <dbReference type="ARBA" id="ARBA00004642"/>
    </source>
</evidence>
<keyword evidence="8" id="KW-1185">Reference proteome</keyword>
<dbReference type="GO" id="GO:0005654">
    <property type="term" value="C:nucleoplasm"/>
    <property type="evidence" value="ECO:0007669"/>
    <property type="project" value="UniProtKB-SubCell"/>
</dbReference>
<feature type="region of interest" description="Disordered" evidence="5">
    <location>
        <begin position="1"/>
        <end position="41"/>
    </location>
</feature>
<dbReference type="PIRSF" id="PIRSF017811">
    <property type="entry name" value="CDK_inhib_pln"/>
    <property type="match status" value="1"/>
</dbReference>
<proteinExistence type="inferred from homology"/>
<feature type="region of interest" description="Disordered" evidence="5">
    <location>
        <begin position="68"/>
        <end position="102"/>
    </location>
</feature>
<feature type="domain" description="Cyclin-dependent kinase inhibitor" evidence="6">
    <location>
        <begin position="104"/>
        <end position="149"/>
    </location>
</feature>
<dbReference type="InterPro" id="IPR003175">
    <property type="entry name" value="CDI_dom"/>
</dbReference>
<dbReference type="PANTHER" id="PTHR46776">
    <property type="entry name" value="CYCLIN-DEPENDENT KINASE INHIBITOR 4-RELATED"/>
    <property type="match status" value="1"/>
</dbReference>
<name>A0AA35YML5_LACSI</name>
<dbReference type="EMBL" id="OX465079">
    <property type="protein sequence ID" value="CAI9276780.1"/>
    <property type="molecule type" value="Genomic_DNA"/>
</dbReference>
<comment type="similarity">
    <text evidence="2">Belongs to the CDI family. ICK/KRP subfamily.</text>
</comment>
<accession>A0AA35YML5</accession>
<keyword evidence="4" id="KW-0131">Cell cycle</keyword>
<evidence type="ECO:0000256" key="3">
    <source>
        <dbReference type="ARBA" id="ARBA00023013"/>
    </source>
</evidence>
<reference evidence="7" key="1">
    <citation type="submission" date="2023-04" db="EMBL/GenBank/DDBJ databases">
        <authorList>
            <person name="Vijverberg K."/>
            <person name="Xiong W."/>
            <person name="Schranz E."/>
        </authorList>
    </citation>
    <scope>NUCLEOTIDE SEQUENCE</scope>
</reference>
<evidence type="ECO:0000256" key="2">
    <source>
        <dbReference type="ARBA" id="ARBA00010274"/>
    </source>
</evidence>
<evidence type="ECO:0000256" key="4">
    <source>
        <dbReference type="ARBA" id="ARBA00023306"/>
    </source>
</evidence>
<gene>
    <name evidence="7" type="ORF">LSALG_LOCUS16747</name>
</gene>
<evidence type="ECO:0000256" key="5">
    <source>
        <dbReference type="SAM" id="MobiDB-lite"/>
    </source>
</evidence>
<dbReference type="GO" id="GO:0051726">
    <property type="term" value="P:regulation of cell cycle"/>
    <property type="evidence" value="ECO:0007669"/>
    <property type="project" value="InterPro"/>
</dbReference>
<dbReference type="Pfam" id="PF02234">
    <property type="entry name" value="CDI"/>
    <property type="match status" value="1"/>
</dbReference>
<dbReference type="AlphaFoldDB" id="A0AA35YML5"/>
<dbReference type="Gene3D" id="4.10.365.10">
    <property type="entry name" value="p27"/>
    <property type="match status" value="1"/>
</dbReference>
<sequence length="151" mass="17036">MRTKASVVAEKRRKVGNGEPKSPFGQITTEKETGTSAGDHNVVSCCLDNGSTEELEFTDLKQDEFEPNARCNLDTRASKPSTKFKAPEMLKSKPSSTATNCRRRTVPTAELEEFFTAAEKDLHKRFKDKYNFDIVNDTPSEGRFEWVQLKP</sequence>
<evidence type="ECO:0000313" key="8">
    <source>
        <dbReference type="Proteomes" id="UP001177003"/>
    </source>
</evidence>
<evidence type="ECO:0000313" key="7">
    <source>
        <dbReference type="EMBL" id="CAI9276780.1"/>
    </source>
</evidence>
<dbReference type="InterPro" id="IPR044275">
    <property type="entry name" value="KRP"/>
</dbReference>
<organism evidence="7 8">
    <name type="scientific">Lactuca saligna</name>
    <name type="common">Willowleaf lettuce</name>
    <dbReference type="NCBI Taxonomy" id="75948"/>
    <lineage>
        <taxon>Eukaryota</taxon>
        <taxon>Viridiplantae</taxon>
        <taxon>Streptophyta</taxon>
        <taxon>Embryophyta</taxon>
        <taxon>Tracheophyta</taxon>
        <taxon>Spermatophyta</taxon>
        <taxon>Magnoliopsida</taxon>
        <taxon>eudicotyledons</taxon>
        <taxon>Gunneridae</taxon>
        <taxon>Pentapetalae</taxon>
        <taxon>asterids</taxon>
        <taxon>campanulids</taxon>
        <taxon>Asterales</taxon>
        <taxon>Asteraceae</taxon>
        <taxon>Cichorioideae</taxon>
        <taxon>Cichorieae</taxon>
        <taxon>Lactucinae</taxon>
        <taxon>Lactuca</taxon>
    </lineage>
</organism>
<dbReference type="GO" id="GO:0004861">
    <property type="term" value="F:cyclin-dependent protein serine/threonine kinase inhibitor activity"/>
    <property type="evidence" value="ECO:0007669"/>
    <property type="project" value="InterPro"/>
</dbReference>
<comment type="subcellular location">
    <subcellularLocation>
        <location evidence="1">Nucleus</location>
        <location evidence="1">Nucleoplasm</location>
    </subcellularLocation>
</comment>